<dbReference type="InterPro" id="IPR002713">
    <property type="entry name" value="FF_domain"/>
</dbReference>
<dbReference type="InterPro" id="IPR036517">
    <property type="entry name" value="FF_domain_sf"/>
</dbReference>
<feature type="region of interest" description="Disordered" evidence="2">
    <location>
        <begin position="232"/>
        <end position="303"/>
    </location>
</feature>
<feature type="domain" description="FF" evidence="3">
    <location>
        <begin position="182"/>
        <end position="237"/>
    </location>
</feature>
<gene>
    <name evidence="4" type="ORF">IWQ60_002340</name>
</gene>
<dbReference type="InterPro" id="IPR045148">
    <property type="entry name" value="TCRG1-like"/>
</dbReference>
<sequence>MDENDFDDQLALLEEEEGQGYELTSPPHSPGSPAIAEVSTKPQSLTEAEQDEGFKQLLADLNLTPFASWDHELPRMSQDQRFNLPTTEKRRMDLFNEYCAELVQLRRQQKAAATTKADPRPDFERLVREKAIAEMPWAEFQRKFKKERAFIAVVSLKEKKAIFEARIQQLTAKSQDTKADDSHHVDEAFMQLLRETRGLHRDSSWTKTKAKLDRESAYRAVDSPSHRERLFRSYTRRLDRRRSPSRERTRRLSRSRSPPRADYRRSPSPSTKARNSLRERERQVEQQRREQLQRMDHERDRVHREAARRAYQTWLVDTIRDHTTSWHEADRLLERDGTRWEACRALGRRDREDLFRAHRDVLKARRLAAFHQLLDEHFARHTNLTTTTTTSWSELYPKIARDPRCVRLSADPADLERIYEAYQTEAQTAAERALAQLVQESWFARFQLRQAVANESVQDALRDTKTVDIVAATMAEEEGLGSDDEENTKAAVRRAAGGAGSVQDLLGNLKELHQVLRNDRRYLVFSDRPAERDRLIQKALENMVGSARQQSLYSK</sequence>
<protein>
    <recommendedName>
        <fullName evidence="3">FF domain-containing protein</fullName>
    </recommendedName>
</protein>
<proteinExistence type="predicted"/>
<feature type="domain" description="FF" evidence="3">
    <location>
        <begin position="304"/>
        <end position="361"/>
    </location>
</feature>
<keyword evidence="1" id="KW-0677">Repeat</keyword>
<accession>A0A9W8DXH4</accession>
<feature type="compositionally biased region" description="Basic and acidic residues" evidence="2">
    <location>
        <begin position="200"/>
        <end position="217"/>
    </location>
</feature>
<dbReference type="Gene3D" id="1.10.10.440">
    <property type="entry name" value="FF domain"/>
    <property type="match status" value="6"/>
</dbReference>
<name>A0A9W8DXH4_9FUNG</name>
<feature type="domain" description="FF" evidence="3">
    <location>
        <begin position="47"/>
        <end position="101"/>
    </location>
</feature>
<dbReference type="Pfam" id="PF01846">
    <property type="entry name" value="FF"/>
    <property type="match status" value="2"/>
</dbReference>
<evidence type="ECO:0000313" key="5">
    <source>
        <dbReference type="Proteomes" id="UP001150569"/>
    </source>
</evidence>
<feature type="domain" description="FF" evidence="3">
    <location>
        <begin position="363"/>
        <end position="425"/>
    </location>
</feature>
<evidence type="ECO:0000259" key="3">
    <source>
        <dbReference type="SMART" id="SM00441"/>
    </source>
</evidence>
<feature type="domain" description="FF" evidence="3">
    <location>
        <begin position="116"/>
        <end position="169"/>
    </location>
</feature>
<comment type="caution">
    <text evidence="4">The sequence shown here is derived from an EMBL/GenBank/DDBJ whole genome shotgun (WGS) entry which is preliminary data.</text>
</comment>
<dbReference type="PANTHER" id="PTHR15377:SF3">
    <property type="entry name" value="WW DOMAIN-CONTAINING PROTEIN"/>
    <property type="match status" value="1"/>
</dbReference>
<dbReference type="SMART" id="SM00441">
    <property type="entry name" value="FF"/>
    <property type="match status" value="5"/>
</dbReference>
<dbReference type="AlphaFoldDB" id="A0A9W8DXH4"/>
<feature type="compositionally biased region" description="Acidic residues" evidence="2">
    <location>
        <begin position="1"/>
        <end position="19"/>
    </location>
</feature>
<dbReference type="GO" id="GO:0070063">
    <property type="term" value="F:RNA polymerase binding"/>
    <property type="evidence" value="ECO:0007669"/>
    <property type="project" value="InterPro"/>
</dbReference>
<dbReference type="EMBL" id="JANBPT010000087">
    <property type="protein sequence ID" value="KAJ1928130.1"/>
    <property type="molecule type" value="Genomic_DNA"/>
</dbReference>
<dbReference type="SUPFAM" id="SSF81698">
    <property type="entry name" value="FF domain"/>
    <property type="match status" value="4"/>
</dbReference>
<dbReference type="GO" id="GO:0003712">
    <property type="term" value="F:transcription coregulator activity"/>
    <property type="evidence" value="ECO:0007669"/>
    <property type="project" value="TreeGrafter"/>
</dbReference>
<feature type="region of interest" description="Disordered" evidence="2">
    <location>
        <begin position="1"/>
        <end position="48"/>
    </location>
</feature>
<dbReference type="PANTHER" id="PTHR15377">
    <property type="entry name" value="TRANSCRIPTION ELONGATION REGULATOR 1"/>
    <property type="match status" value="1"/>
</dbReference>
<evidence type="ECO:0000313" key="4">
    <source>
        <dbReference type="EMBL" id="KAJ1928130.1"/>
    </source>
</evidence>
<keyword evidence="5" id="KW-1185">Reference proteome</keyword>
<reference evidence="4" key="1">
    <citation type="submission" date="2022-07" db="EMBL/GenBank/DDBJ databases">
        <title>Phylogenomic reconstructions and comparative analyses of Kickxellomycotina fungi.</title>
        <authorList>
            <person name="Reynolds N.K."/>
            <person name="Stajich J.E."/>
            <person name="Barry K."/>
            <person name="Grigoriev I.V."/>
            <person name="Crous P."/>
            <person name="Smith M.E."/>
        </authorList>
    </citation>
    <scope>NUCLEOTIDE SEQUENCE</scope>
    <source>
        <strain evidence="4">RSA 861</strain>
    </source>
</reference>
<dbReference type="GO" id="GO:0005634">
    <property type="term" value="C:nucleus"/>
    <property type="evidence" value="ECO:0007669"/>
    <property type="project" value="TreeGrafter"/>
</dbReference>
<feature type="region of interest" description="Disordered" evidence="2">
    <location>
        <begin position="200"/>
        <end position="219"/>
    </location>
</feature>
<evidence type="ECO:0000256" key="2">
    <source>
        <dbReference type="SAM" id="MobiDB-lite"/>
    </source>
</evidence>
<feature type="compositionally biased region" description="Basic and acidic residues" evidence="2">
    <location>
        <begin position="276"/>
        <end position="303"/>
    </location>
</feature>
<evidence type="ECO:0000256" key="1">
    <source>
        <dbReference type="ARBA" id="ARBA00022737"/>
    </source>
</evidence>
<organism evidence="4 5">
    <name type="scientific">Tieghemiomyces parasiticus</name>
    <dbReference type="NCBI Taxonomy" id="78921"/>
    <lineage>
        <taxon>Eukaryota</taxon>
        <taxon>Fungi</taxon>
        <taxon>Fungi incertae sedis</taxon>
        <taxon>Zoopagomycota</taxon>
        <taxon>Kickxellomycotina</taxon>
        <taxon>Dimargaritomycetes</taxon>
        <taxon>Dimargaritales</taxon>
        <taxon>Dimargaritaceae</taxon>
        <taxon>Tieghemiomyces</taxon>
    </lineage>
</organism>
<dbReference type="Proteomes" id="UP001150569">
    <property type="component" value="Unassembled WGS sequence"/>
</dbReference>
<dbReference type="OrthoDB" id="5579357at2759"/>